<dbReference type="HOGENOM" id="CLU_031465_2_0_1"/>
<dbReference type="Pfam" id="PF00704">
    <property type="entry name" value="Glyco_hydro_18"/>
    <property type="match status" value="1"/>
</dbReference>
<dbReference type="STRING" id="426418.B2WGN8"/>
<accession>B2WGN8</accession>
<feature type="transmembrane region" description="Helical" evidence="2">
    <location>
        <begin position="29"/>
        <end position="53"/>
    </location>
</feature>
<dbReference type="InterPro" id="IPR001223">
    <property type="entry name" value="Glyco_hydro18_cat"/>
</dbReference>
<protein>
    <recommendedName>
        <fullName evidence="1">chitinase</fullName>
        <ecNumber evidence="1">3.2.1.14</ecNumber>
    </recommendedName>
</protein>
<dbReference type="InterPro" id="IPR050314">
    <property type="entry name" value="Glycosyl_Hydrlase_18"/>
</dbReference>
<dbReference type="RefSeq" id="XP_001939426.2">
    <property type="nucleotide sequence ID" value="XM_001939391.2"/>
</dbReference>
<evidence type="ECO:0000313" key="4">
    <source>
        <dbReference type="EMBL" id="EDU42145.1"/>
    </source>
</evidence>
<dbReference type="SMART" id="SM00636">
    <property type="entry name" value="Glyco_18"/>
    <property type="match status" value="1"/>
</dbReference>
<dbReference type="PANTHER" id="PTHR11177">
    <property type="entry name" value="CHITINASE"/>
    <property type="match status" value="1"/>
</dbReference>
<dbReference type="Gene3D" id="3.20.20.80">
    <property type="entry name" value="Glycosidases"/>
    <property type="match status" value="1"/>
</dbReference>
<feature type="domain" description="GH18" evidence="3">
    <location>
        <begin position="90"/>
        <end position="441"/>
    </location>
</feature>
<organism evidence="4 5">
    <name type="scientific">Pyrenophora tritici-repentis (strain Pt-1C-BFP)</name>
    <name type="common">Wheat tan spot fungus</name>
    <name type="synonym">Drechslera tritici-repentis</name>
    <dbReference type="NCBI Taxonomy" id="426418"/>
    <lineage>
        <taxon>Eukaryota</taxon>
        <taxon>Fungi</taxon>
        <taxon>Dikarya</taxon>
        <taxon>Ascomycota</taxon>
        <taxon>Pezizomycotina</taxon>
        <taxon>Dothideomycetes</taxon>
        <taxon>Pleosporomycetidae</taxon>
        <taxon>Pleosporales</taxon>
        <taxon>Pleosporineae</taxon>
        <taxon>Pleosporaceae</taxon>
        <taxon>Pyrenophora</taxon>
    </lineage>
</organism>
<sequence length="456" mass="50239">MASSSAILPDLLPSQSITPALSQQKPTNIVPIVGGVVGALALICLTILGVLLIQRKRRPAKNGIQPPDYTFNDRNNFASKAELSTHNSRYIPKGYGWDSSHSPVEMQERSYVNMKPVELPGKPSTTWPLFTTVDTVRSQFAPGTVVMVAIGGWGDTASFCEAAKDDSSRKRFARNIAAMINDTGADGVDIDWEYPGGNGEDYKKVPNSERAWEIAAYPKLLEEIRAAIGPSKLISAAVPGLPRDMMAFTHETVPIINKYVNFFNIMTYDLLNRRDNVTKHHTGIQLSLEAIDAYISRGVPSYKANLGFAFYTKWAKTAPDGGGCDINPVGCRTDLLEDPVTGADMGKTGGFSWHDKVPEDVVPSFHKALANGTYDAEGGGYYYWDKDESRWWTFDTPEAIKLKFPAIVEKRGLGGVFAWGLGEDASQFRHLEALTGGFESFKLRKERAKEEERSEL</sequence>
<keyword evidence="2" id="KW-1133">Transmembrane helix</keyword>
<dbReference type="GO" id="GO:0005975">
    <property type="term" value="P:carbohydrate metabolic process"/>
    <property type="evidence" value="ECO:0007669"/>
    <property type="project" value="InterPro"/>
</dbReference>
<dbReference type="InterPro" id="IPR017853">
    <property type="entry name" value="GH"/>
</dbReference>
<dbReference type="GO" id="GO:0006032">
    <property type="term" value="P:chitin catabolic process"/>
    <property type="evidence" value="ECO:0007669"/>
    <property type="project" value="TreeGrafter"/>
</dbReference>
<evidence type="ECO:0000313" key="5">
    <source>
        <dbReference type="Proteomes" id="UP000001471"/>
    </source>
</evidence>
<reference evidence="5" key="1">
    <citation type="journal article" date="2013" name="G3 (Bethesda)">
        <title>Comparative genomics of a plant-pathogenic fungus, Pyrenophora tritici-repentis, reveals transduplication and the impact of repeat elements on pathogenicity and population divergence.</title>
        <authorList>
            <person name="Manning V.A."/>
            <person name="Pandelova I."/>
            <person name="Dhillon B."/>
            <person name="Wilhelm L.J."/>
            <person name="Goodwin S.B."/>
            <person name="Berlin A.M."/>
            <person name="Figueroa M."/>
            <person name="Freitag M."/>
            <person name="Hane J.K."/>
            <person name="Henrissat B."/>
            <person name="Holman W.H."/>
            <person name="Kodira C.D."/>
            <person name="Martin J."/>
            <person name="Oliver R.P."/>
            <person name="Robbertse B."/>
            <person name="Schackwitz W."/>
            <person name="Schwartz D.C."/>
            <person name="Spatafora J.W."/>
            <person name="Turgeon B.G."/>
            <person name="Yandava C."/>
            <person name="Young S."/>
            <person name="Zhou S."/>
            <person name="Zeng Q."/>
            <person name="Grigoriev I.V."/>
            <person name="Ma L.-J."/>
            <person name="Ciuffetti L.M."/>
        </authorList>
    </citation>
    <scope>NUCLEOTIDE SEQUENCE [LARGE SCALE GENOMIC DNA]</scope>
    <source>
        <strain evidence="5">Pt-1C-BFP</strain>
    </source>
</reference>
<dbReference type="GO" id="GO:0008843">
    <property type="term" value="F:endochitinase activity"/>
    <property type="evidence" value="ECO:0007669"/>
    <property type="project" value="UniProtKB-EC"/>
</dbReference>
<dbReference type="GO" id="GO:0005576">
    <property type="term" value="C:extracellular region"/>
    <property type="evidence" value="ECO:0007669"/>
    <property type="project" value="TreeGrafter"/>
</dbReference>
<dbReference type="OrthoDB" id="73875at2759"/>
<evidence type="ECO:0000256" key="1">
    <source>
        <dbReference type="ARBA" id="ARBA00012729"/>
    </source>
</evidence>
<evidence type="ECO:0000259" key="3">
    <source>
        <dbReference type="PROSITE" id="PS51910"/>
    </source>
</evidence>
<gene>
    <name evidence="4" type="ORF">PTRG_09094</name>
</gene>
<dbReference type="SUPFAM" id="SSF51445">
    <property type="entry name" value="(Trans)glycosidases"/>
    <property type="match status" value="1"/>
</dbReference>
<dbReference type="GeneID" id="6347382"/>
<dbReference type="InterPro" id="IPR011583">
    <property type="entry name" value="Chitinase_II/V-like_cat"/>
</dbReference>
<dbReference type="EMBL" id="DS231624">
    <property type="protein sequence ID" value="EDU42145.1"/>
    <property type="molecule type" value="Genomic_DNA"/>
</dbReference>
<dbReference type="OMA" id="VMTYDMM"/>
<keyword evidence="2" id="KW-0472">Membrane</keyword>
<dbReference type="EC" id="3.2.1.14" evidence="1"/>
<name>B2WGN8_PYRTR</name>
<dbReference type="KEGG" id="ptrr:6347382"/>
<dbReference type="InParanoid" id="B2WGN8"/>
<dbReference type="PANTHER" id="PTHR11177:SF378">
    <property type="entry name" value="CHITINASE"/>
    <property type="match status" value="1"/>
</dbReference>
<dbReference type="PROSITE" id="PS51910">
    <property type="entry name" value="GH18_2"/>
    <property type="match status" value="1"/>
</dbReference>
<dbReference type="Proteomes" id="UP000001471">
    <property type="component" value="Unassembled WGS sequence"/>
</dbReference>
<keyword evidence="2" id="KW-0812">Transmembrane</keyword>
<proteinExistence type="predicted"/>
<dbReference type="AlphaFoldDB" id="B2WGN8"/>
<evidence type="ECO:0000256" key="2">
    <source>
        <dbReference type="SAM" id="Phobius"/>
    </source>
</evidence>
<dbReference type="eggNOG" id="KOG2806">
    <property type="taxonomic scope" value="Eukaryota"/>
</dbReference>
<dbReference type="GO" id="GO:0008061">
    <property type="term" value="F:chitin binding"/>
    <property type="evidence" value="ECO:0007669"/>
    <property type="project" value="InterPro"/>
</dbReference>